<dbReference type="PANTHER" id="PTHR13243:SF1">
    <property type="entry name" value="NUCLEOLAR PROTEIN 16"/>
    <property type="match status" value="1"/>
</dbReference>
<proteinExistence type="inferred from homology"/>
<comment type="caution">
    <text evidence="7">The sequence shown here is derived from an EMBL/GenBank/DDBJ whole genome shotgun (WGS) entry which is preliminary data.</text>
</comment>
<feature type="region of interest" description="Disordered" evidence="6">
    <location>
        <begin position="1"/>
        <end position="29"/>
    </location>
</feature>
<evidence type="ECO:0000256" key="5">
    <source>
        <dbReference type="ARBA" id="ARBA00023242"/>
    </source>
</evidence>
<keyword evidence="8" id="KW-1185">Reference proteome</keyword>
<dbReference type="OrthoDB" id="285729at2759"/>
<dbReference type="GO" id="GO:0005730">
    <property type="term" value="C:nucleolus"/>
    <property type="evidence" value="ECO:0007669"/>
    <property type="project" value="UniProtKB-SubCell"/>
</dbReference>
<comment type="function">
    <text evidence="1">Involved in the biogenesis of the 60S ribosomal subunit.</text>
</comment>
<evidence type="ECO:0000256" key="4">
    <source>
        <dbReference type="ARBA" id="ARBA00015522"/>
    </source>
</evidence>
<dbReference type="EMBL" id="JAAAJB010000160">
    <property type="protein sequence ID" value="KAG0263486.1"/>
    <property type="molecule type" value="Genomic_DNA"/>
</dbReference>
<gene>
    <name evidence="7" type="primary">NOP16</name>
    <name evidence="7" type="ORF">DFQ27_001738</name>
</gene>
<evidence type="ECO:0000256" key="3">
    <source>
        <dbReference type="ARBA" id="ARBA00008479"/>
    </source>
</evidence>
<evidence type="ECO:0000256" key="6">
    <source>
        <dbReference type="SAM" id="MobiDB-lite"/>
    </source>
</evidence>
<dbReference type="GO" id="GO:0042273">
    <property type="term" value="P:ribosomal large subunit biogenesis"/>
    <property type="evidence" value="ECO:0007669"/>
    <property type="project" value="TreeGrafter"/>
</dbReference>
<name>A0A9P6QE05_9FUNG</name>
<dbReference type="Proteomes" id="UP000807716">
    <property type="component" value="Unassembled WGS sequence"/>
</dbReference>
<dbReference type="Pfam" id="PF09420">
    <property type="entry name" value="Nop16"/>
    <property type="match status" value="1"/>
</dbReference>
<comment type="subcellular location">
    <subcellularLocation>
        <location evidence="2">Nucleus</location>
        <location evidence="2">Nucleolus</location>
    </subcellularLocation>
</comment>
<sequence length="202" mass="23162">MANPRQRKKQSAGRKNTRRTADKRKRVNITGNKIIHDNWDKKATLRQNYARLGLMPSMNGVKGGVELNSEAEMEEMEEKSLEEMAAELSEEQGIIQRDAEGNIVKVIVGKKKTQEEIEEMMERDLPPAPAKTDIVRQLEAQAANVLKTERHQSDGELMWAAKLVEKYGDDYEKMFRDRKLNPMQQTVGQLRRKIASILSKVQ</sequence>
<accession>A0A9P6QE05</accession>
<keyword evidence="5" id="KW-0539">Nucleus</keyword>
<feature type="compositionally biased region" description="Basic residues" evidence="6">
    <location>
        <begin position="1"/>
        <end position="27"/>
    </location>
</feature>
<evidence type="ECO:0000313" key="7">
    <source>
        <dbReference type="EMBL" id="KAG0263486.1"/>
    </source>
</evidence>
<dbReference type="PANTHER" id="PTHR13243">
    <property type="entry name" value="HSPC111 PROTEIN-RELATED"/>
    <property type="match status" value="1"/>
</dbReference>
<dbReference type="InterPro" id="IPR019002">
    <property type="entry name" value="Ribosome_biogenesis_Nop16"/>
</dbReference>
<dbReference type="AlphaFoldDB" id="A0A9P6QE05"/>
<evidence type="ECO:0000256" key="2">
    <source>
        <dbReference type="ARBA" id="ARBA00004604"/>
    </source>
</evidence>
<organism evidence="7 8">
    <name type="scientific">Actinomortierella ambigua</name>
    <dbReference type="NCBI Taxonomy" id="1343610"/>
    <lineage>
        <taxon>Eukaryota</taxon>
        <taxon>Fungi</taxon>
        <taxon>Fungi incertae sedis</taxon>
        <taxon>Mucoromycota</taxon>
        <taxon>Mortierellomycotina</taxon>
        <taxon>Mortierellomycetes</taxon>
        <taxon>Mortierellales</taxon>
        <taxon>Mortierellaceae</taxon>
        <taxon>Actinomortierella</taxon>
    </lineage>
</organism>
<comment type="similarity">
    <text evidence="3">Belongs to the NOP16 family.</text>
</comment>
<reference evidence="7" key="1">
    <citation type="journal article" date="2020" name="Fungal Divers.">
        <title>Resolving the Mortierellaceae phylogeny through synthesis of multi-gene phylogenetics and phylogenomics.</title>
        <authorList>
            <person name="Vandepol N."/>
            <person name="Liber J."/>
            <person name="Desiro A."/>
            <person name="Na H."/>
            <person name="Kennedy M."/>
            <person name="Barry K."/>
            <person name="Grigoriev I.V."/>
            <person name="Miller A.N."/>
            <person name="O'Donnell K."/>
            <person name="Stajich J.E."/>
            <person name="Bonito G."/>
        </authorList>
    </citation>
    <scope>NUCLEOTIDE SEQUENCE</scope>
    <source>
        <strain evidence="7">BC1065</strain>
    </source>
</reference>
<evidence type="ECO:0000256" key="1">
    <source>
        <dbReference type="ARBA" id="ARBA00002889"/>
    </source>
</evidence>
<protein>
    <recommendedName>
        <fullName evidence="4">Nucleolar protein 16</fullName>
    </recommendedName>
</protein>
<evidence type="ECO:0000313" key="8">
    <source>
        <dbReference type="Proteomes" id="UP000807716"/>
    </source>
</evidence>